<dbReference type="KEGG" id="ggr:HKW67_03585"/>
<dbReference type="FunFam" id="3.40.50.300:FF:000032">
    <property type="entry name" value="Export ABC transporter ATP-binding protein"/>
    <property type="match status" value="1"/>
</dbReference>
<dbReference type="SUPFAM" id="SSF52540">
    <property type="entry name" value="P-loop containing nucleoside triphosphate hydrolases"/>
    <property type="match status" value="1"/>
</dbReference>
<dbReference type="PANTHER" id="PTHR24220">
    <property type="entry name" value="IMPORT ATP-BINDING PROTEIN"/>
    <property type="match status" value="1"/>
</dbReference>
<gene>
    <name evidence="6" type="ORF">HKW67_03585</name>
</gene>
<dbReference type="GO" id="GO:0005524">
    <property type="term" value="F:ATP binding"/>
    <property type="evidence" value="ECO:0007669"/>
    <property type="project" value="UniProtKB-KW"/>
</dbReference>
<keyword evidence="2" id="KW-0547">Nucleotide-binding</keyword>
<dbReference type="SMART" id="SM00382">
    <property type="entry name" value="AAA"/>
    <property type="match status" value="1"/>
</dbReference>
<dbReference type="GO" id="GO:0098796">
    <property type="term" value="C:membrane protein complex"/>
    <property type="evidence" value="ECO:0007669"/>
    <property type="project" value="UniProtKB-ARBA"/>
</dbReference>
<protein>
    <submittedName>
        <fullName evidence="6">ABC transporter ATP-binding protein</fullName>
    </submittedName>
</protein>
<evidence type="ECO:0000313" key="6">
    <source>
        <dbReference type="EMBL" id="QJR34663.1"/>
    </source>
</evidence>
<evidence type="ECO:0000256" key="1">
    <source>
        <dbReference type="ARBA" id="ARBA00022448"/>
    </source>
</evidence>
<dbReference type="EMBL" id="CP053085">
    <property type="protein sequence ID" value="QJR34663.1"/>
    <property type="molecule type" value="Genomic_DNA"/>
</dbReference>
<dbReference type="GO" id="GO:0005886">
    <property type="term" value="C:plasma membrane"/>
    <property type="evidence" value="ECO:0007669"/>
    <property type="project" value="TreeGrafter"/>
</dbReference>
<keyword evidence="3 6" id="KW-0067">ATP-binding</keyword>
<dbReference type="InterPro" id="IPR027417">
    <property type="entry name" value="P-loop_NTPase"/>
</dbReference>
<dbReference type="GO" id="GO:0022857">
    <property type="term" value="F:transmembrane transporter activity"/>
    <property type="evidence" value="ECO:0007669"/>
    <property type="project" value="TreeGrafter"/>
</dbReference>
<dbReference type="InterPro" id="IPR017871">
    <property type="entry name" value="ABC_transporter-like_CS"/>
</dbReference>
<dbReference type="CDD" id="cd03255">
    <property type="entry name" value="ABC_MJ0796_LolCDE_FtsE"/>
    <property type="match status" value="1"/>
</dbReference>
<dbReference type="PANTHER" id="PTHR24220:SF659">
    <property type="entry name" value="TRANSPORTER, PUTATIVE-RELATED"/>
    <property type="match status" value="1"/>
</dbReference>
<dbReference type="Proteomes" id="UP000500938">
    <property type="component" value="Chromosome"/>
</dbReference>
<dbReference type="PROSITE" id="PS50893">
    <property type="entry name" value="ABC_TRANSPORTER_2"/>
    <property type="match status" value="1"/>
</dbReference>
<accession>A0A6M4IIQ3</accession>
<evidence type="ECO:0000256" key="4">
    <source>
        <dbReference type="ARBA" id="ARBA00038388"/>
    </source>
</evidence>
<proteinExistence type="inferred from homology"/>
<evidence type="ECO:0000313" key="7">
    <source>
        <dbReference type="Proteomes" id="UP000500938"/>
    </source>
</evidence>
<name>A0A6M4IIQ3_9BACT</name>
<dbReference type="PROSITE" id="PS00211">
    <property type="entry name" value="ABC_TRANSPORTER_1"/>
    <property type="match status" value="1"/>
</dbReference>
<dbReference type="InterPro" id="IPR015854">
    <property type="entry name" value="ABC_transpr_LolD-like"/>
</dbReference>
<dbReference type="InterPro" id="IPR003439">
    <property type="entry name" value="ABC_transporter-like_ATP-bd"/>
</dbReference>
<dbReference type="Pfam" id="PF00005">
    <property type="entry name" value="ABC_tran"/>
    <property type="match status" value="1"/>
</dbReference>
<dbReference type="InterPro" id="IPR003593">
    <property type="entry name" value="AAA+_ATPase"/>
</dbReference>
<evidence type="ECO:0000259" key="5">
    <source>
        <dbReference type="PROSITE" id="PS50893"/>
    </source>
</evidence>
<comment type="similarity">
    <text evidence="4">Belongs to the ABC transporter superfamily. Macrolide exporter (TC 3.A.1.122) family.</text>
</comment>
<dbReference type="AlphaFoldDB" id="A0A6M4IIQ3"/>
<keyword evidence="7" id="KW-1185">Reference proteome</keyword>
<organism evidence="6 7">
    <name type="scientific">Gemmatimonas groenlandica</name>
    <dbReference type="NCBI Taxonomy" id="2732249"/>
    <lineage>
        <taxon>Bacteria</taxon>
        <taxon>Pseudomonadati</taxon>
        <taxon>Gemmatimonadota</taxon>
        <taxon>Gemmatimonadia</taxon>
        <taxon>Gemmatimonadales</taxon>
        <taxon>Gemmatimonadaceae</taxon>
        <taxon>Gemmatimonas</taxon>
    </lineage>
</organism>
<keyword evidence="1" id="KW-0813">Transport</keyword>
<evidence type="ECO:0000256" key="2">
    <source>
        <dbReference type="ARBA" id="ARBA00022741"/>
    </source>
</evidence>
<reference evidence="6 7" key="1">
    <citation type="submission" date="2020-05" db="EMBL/GenBank/DDBJ databases">
        <title>Complete genome sequence of Gemmatimonas greenlandica TET16.</title>
        <authorList>
            <person name="Zeng Y."/>
        </authorList>
    </citation>
    <scope>NUCLEOTIDE SEQUENCE [LARGE SCALE GENOMIC DNA]</scope>
    <source>
        <strain evidence="6 7">TET16</strain>
    </source>
</reference>
<dbReference type="GO" id="GO:0016887">
    <property type="term" value="F:ATP hydrolysis activity"/>
    <property type="evidence" value="ECO:0007669"/>
    <property type="project" value="InterPro"/>
</dbReference>
<dbReference type="Gene3D" id="3.40.50.300">
    <property type="entry name" value="P-loop containing nucleotide triphosphate hydrolases"/>
    <property type="match status" value="1"/>
</dbReference>
<feature type="domain" description="ABC transporter" evidence="5">
    <location>
        <begin position="23"/>
        <end position="251"/>
    </location>
</feature>
<evidence type="ECO:0000256" key="3">
    <source>
        <dbReference type="ARBA" id="ARBA00022840"/>
    </source>
</evidence>
<dbReference type="InterPro" id="IPR017911">
    <property type="entry name" value="MacB-like_ATP-bd"/>
</dbReference>
<sequence length="252" mass="27332">MRAASTAPAAQRPIFFFRSNRMLVARGLTKEYQSGTQRLTVLRDVSFDVPQGAFVSIVGPSGSGKTTLLGLLAGLDTPSQGTVSLDGEEFGSLDEDRRAKLRGEKVGFVFQSFQLIPTLTALENVQVPLELSGAVSAKEATTRARDLLARVGLGDRTHHFPQQLSGGEQQRVALARAFVNEPRILFADEPTGNLDGTTGERIVELLQALNRERGCTIVLVTHDITLAARTQRTIRLRDGAVVEDIRHEPSAS</sequence>